<evidence type="ECO:0000256" key="10">
    <source>
        <dbReference type="ARBA" id="ARBA00022833"/>
    </source>
</evidence>
<feature type="domain" description="UBA" evidence="17">
    <location>
        <begin position="623"/>
        <end position="664"/>
    </location>
</feature>
<keyword evidence="21" id="KW-1185">Reference proteome</keyword>
<evidence type="ECO:0000256" key="15">
    <source>
        <dbReference type="RuleBase" id="RU366025"/>
    </source>
</evidence>
<evidence type="ECO:0000256" key="4">
    <source>
        <dbReference type="ARBA" id="ARBA00022723"/>
    </source>
</evidence>
<proteinExistence type="inferred from homology"/>
<sequence>MSSCPHISQLRSVQPPKLSQSVHREECTQCFDNQDQPAGIDVCLTCFNGGCLDPERSHMRTHISKTSHPFTLNVKRKLKPSSKRAEDEEPPAKMTKIAVVEENESEKYEHKTALKCWLCDPVNGLELSDVEHKALVDGVMSSLSSARQSEVKSWEEEFTACEHTLTLEQFQTGHIAESGLAHCTKCDLKENLWLCLTCGSLGCGRKQFGGIGGNGHGLQHYEETRHPVSVKLGTITPEGGADIYCYVCNDAKLDLELATHLATFGINVQTQKKTEKSMTELQIEHNLKFDFSLTGEDGKALEPVFGPGLTGLANLGNSCYMASTLQTLFSLPSFQSRYFSASSGPDNTMKNHWATCQERLPADCLECQLYKIGDGLLSGRYSAPRGQASPSQFPSDPKSTNSLAHDSPIPVFQEGVKPSSFKSLIGKGHEEFSTMRQQDSEEFFGHLVESIRRYIKREGRASGDDPTEVFKFGLEQRLQCTECRRVRYRVEKMDVLSLSVPKRELMDVDKDDKEKEDGKKYEEVELKECLDGLVRDEALEYKCPQCKKDVLAIKQTKFTTYPDVLVIHAKKFQLVNWVPSKLDIPVNLPPNDLFELDSYIGYGLQKGEALLPEDDDKGSQLPEFNQEALAQLEIMGFPLIRCQKALLATGNQDPSAAMEWIFAHMDDADIDAPLQVAGSSGSGPEPSEDSISTLSAMGFTHAQARKALRETGGDPARAVDWLFSHPDDTGEEPAQVNEAAASTSAPVVENPGGSSILPARFKLKAFISHKGPSVHSGHYVAHIRHDGTQQHVDDGWVLFNDEKVVKADRESVNELKKLAYVYVFERI</sequence>
<evidence type="ECO:0000256" key="11">
    <source>
        <dbReference type="PIRNR" id="PIRNR016308"/>
    </source>
</evidence>
<evidence type="ECO:0000259" key="18">
    <source>
        <dbReference type="PROSITE" id="PS50235"/>
    </source>
</evidence>
<keyword evidence="6 14" id="KW-0863">Zinc-finger</keyword>
<dbReference type="Gene3D" id="3.90.70.10">
    <property type="entry name" value="Cysteine proteinases"/>
    <property type="match status" value="1"/>
</dbReference>
<feature type="compositionally biased region" description="Polar residues" evidence="16">
    <location>
        <begin position="388"/>
        <end position="404"/>
    </location>
</feature>
<comment type="caution">
    <text evidence="20">The sequence shown here is derived from an EMBL/GenBank/DDBJ whole genome shotgun (WGS) entry which is preliminary data.</text>
</comment>
<dbReference type="InterPro" id="IPR041432">
    <property type="entry name" value="UBP13_Znf-UBP_var"/>
</dbReference>
<dbReference type="Pfam" id="PF02148">
    <property type="entry name" value="zf-UBP"/>
    <property type="match status" value="1"/>
</dbReference>
<dbReference type="Pfam" id="PF00443">
    <property type="entry name" value="UCH"/>
    <property type="match status" value="1"/>
</dbReference>
<dbReference type="EMBL" id="JANAWD010000157">
    <property type="protein sequence ID" value="KAJ3485329.1"/>
    <property type="molecule type" value="Genomic_DNA"/>
</dbReference>
<dbReference type="Proteomes" id="UP001212997">
    <property type="component" value="Unassembled WGS sequence"/>
</dbReference>
<dbReference type="SUPFAM" id="SSF54001">
    <property type="entry name" value="Cysteine proteinases"/>
    <property type="match status" value="1"/>
</dbReference>
<dbReference type="InterPro" id="IPR018200">
    <property type="entry name" value="USP_CS"/>
</dbReference>
<dbReference type="FunFam" id="3.30.40.10:FF:000587">
    <property type="entry name" value="Ubiquitin carboxyl-terminal hydrolase"/>
    <property type="match status" value="1"/>
</dbReference>
<evidence type="ECO:0000256" key="12">
    <source>
        <dbReference type="PIRSR" id="PIRSR016308-1"/>
    </source>
</evidence>
<dbReference type="SMART" id="SM00290">
    <property type="entry name" value="ZnF_UBP"/>
    <property type="match status" value="2"/>
</dbReference>
<dbReference type="CDD" id="cd14385">
    <property type="entry name" value="UBA1_spUBP14_like"/>
    <property type="match status" value="1"/>
</dbReference>
<dbReference type="Pfam" id="PF00627">
    <property type="entry name" value="UBA"/>
    <property type="match status" value="2"/>
</dbReference>
<evidence type="ECO:0000259" key="17">
    <source>
        <dbReference type="PROSITE" id="PS50030"/>
    </source>
</evidence>
<dbReference type="PIRSF" id="PIRSF016308">
    <property type="entry name" value="UBP"/>
    <property type="match status" value="1"/>
</dbReference>
<dbReference type="PROSITE" id="PS50235">
    <property type="entry name" value="USP_3"/>
    <property type="match status" value="1"/>
</dbReference>
<dbReference type="SUPFAM" id="SSF57850">
    <property type="entry name" value="RING/U-box"/>
    <property type="match status" value="2"/>
</dbReference>
<keyword evidence="10 11" id="KW-0862">Zinc</keyword>
<evidence type="ECO:0000256" key="8">
    <source>
        <dbReference type="ARBA" id="ARBA00022801"/>
    </source>
</evidence>
<evidence type="ECO:0000313" key="20">
    <source>
        <dbReference type="EMBL" id="KAJ3485329.1"/>
    </source>
</evidence>
<feature type="binding site" evidence="13">
    <location>
        <position position="186"/>
    </location>
    <ligand>
        <name>Zn(2+)</name>
        <dbReference type="ChEBI" id="CHEBI:29105"/>
    </ligand>
</feature>
<keyword evidence="3 11" id="KW-0645">Protease</keyword>
<feature type="domain" description="UBP-type" evidence="19">
    <location>
        <begin position="2"/>
        <end position="110"/>
    </location>
</feature>
<keyword evidence="8 11" id="KW-0378">Hydrolase</keyword>
<evidence type="ECO:0000256" key="16">
    <source>
        <dbReference type="SAM" id="MobiDB-lite"/>
    </source>
</evidence>
<dbReference type="SMART" id="SM00165">
    <property type="entry name" value="UBA"/>
    <property type="match status" value="2"/>
</dbReference>
<dbReference type="GO" id="GO:0004843">
    <property type="term" value="F:cysteine-type deubiquitinase activity"/>
    <property type="evidence" value="ECO:0007669"/>
    <property type="project" value="UniProtKB-UniRule"/>
</dbReference>
<dbReference type="GO" id="GO:0006508">
    <property type="term" value="P:proteolysis"/>
    <property type="evidence" value="ECO:0007669"/>
    <property type="project" value="UniProtKB-KW"/>
</dbReference>
<comment type="similarity">
    <text evidence="2 11 15">Belongs to the peptidase C19 family.</text>
</comment>
<dbReference type="PANTHER" id="PTHR24006">
    <property type="entry name" value="UBIQUITIN CARBOXYL-TERMINAL HYDROLASE"/>
    <property type="match status" value="1"/>
</dbReference>
<feature type="active site" description="Proton acceptor" evidence="12">
    <location>
        <position position="778"/>
    </location>
</feature>
<evidence type="ECO:0000256" key="1">
    <source>
        <dbReference type="ARBA" id="ARBA00000707"/>
    </source>
</evidence>
<dbReference type="FunFam" id="1.10.8.10:FF:000086">
    <property type="entry name" value="Ubiquitin carboxyl-terminal hydrolase"/>
    <property type="match status" value="1"/>
</dbReference>
<protein>
    <recommendedName>
        <fullName evidence="11 15">Ubiquitin carboxyl-terminal hydrolase</fullName>
        <ecNumber evidence="11 15">3.4.19.12</ecNumber>
    </recommendedName>
</protein>
<keyword evidence="5" id="KW-0677">Repeat</keyword>
<feature type="domain" description="UBP-type" evidence="19">
    <location>
        <begin position="159"/>
        <end position="268"/>
    </location>
</feature>
<dbReference type="PANTHER" id="PTHR24006:SF664">
    <property type="entry name" value="UBIQUITIN CARBOXYL-TERMINAL HYDROLASE"/>
    <property type="match status" value="1"/>
</dbReference>
<feature type="active site" description="Nucleophile" evidence="12">
    <location>
        <position position="319"/>
    </location>
</feature>
<comment type="catalytic activity">
    <reaction evidence="1 11 15">
        <text>Thiol-dependent hydrolysis of ester, thioester, amide, peptide and isopeptide bonds formed by the C-terminal Gly of ubiquitin (a 76-residue protein attached to proteins as an intracellular targeting signal).</text>
        <dbReference type="EC" id="3.4.19.12"/>
    </reaction>
</comment>
<organism evidence="20 21">
    <name type="scientific">Meripilus lineatus</name>
    <dbReference type="NCBI Taxonomy" id="2056292"/>
    <lineage>
        <taxon>Eukaryota</taxon>
        <taxon>Fungi</taxon>
        <taxon>Dikarya</taxon>
        <taxon>Basidiomycota</taxon>
        <taxon>Agaricomycotina</taxon>
        <taxon>Agaricomycetes</taxon>
        <taxon>Polyporales</taxon>
        <taxon>Meripilaceae</taxon>
        <taxon>Meripilus</taxon>
    </lineage>
</organism>
<dbReference type="PROSITE" id="PS00973">
    <property type="entry name" value="USP_2"/>
    <property type="match status" value="1"/>
</dbReference>
<dbReference type="GO" id="GO:0005634">
    <property type="term" value="C:nucleus"/>
    <property type="evidence" value="ECO:0007669"/>
    <property type="project" value="TreeGrafter"/>
</dbReference>
<keyword evidence="4 11" id="KW-0479">Metal-binding</keyword>
<dbReference type="InterPro" id="IPR009060">
    <property type="entry name" value="UBA-like_sf"/>
</dbReference>
<dbReference type="InterPro" id="IPR015940">
    <property type="entry name" value="UBA"/>
</dbReference>
<dbReference type="InterPro" id="IPR028889">
    <property type="entry name" value="USP"/>
</dbReference>
<gene>
    <name evidence="20" type="ORF">NLI96_g5042</name>
</gene>
<evidence type="ECO:0000256" key="3">
    <source>
        <dbReference type="ARBA" id="ARBA00022670"/>
    </source>
</evidence>
<evidence type="ECO:0000256" key="9">
    <source>
        <dbReference type="ARBA" id="ARBA00022807"/>
    </source>
</evidence>
<dbReference type="CDD" id="cd14386">
    <property type="entry name" value="UBA2_UBP5"/>
    <property type="match status" value="1"/>
</dbReference>
<dbReference type="PROSITE" id="PS00972">
    <property type="entry name" value="USP_1"/>
    <property type="match status" value="1"/>
</dbReference>
<feature type="binding site" evidence="13">
    <location>
        <position position="216"/>
    </location>
    <ligand>
        <name>Zn(2+)</name>
        <dbReference type="ChEBI" id="CHEBI:29105"/>
    </ligand>
</feature>
<feature type="domain" description="USP" evidence="18">
    <location>
        <begin position="310"/>
        <end position="827"/>
    </location>
</feature>
<dbReference type="EC" id="3.4.19.12" evidence="11 15"/>
<dbReference type="InterPro" id="IPR038765">
    <property type="entry name" value="Papain-like_cys_pep_sf"/>
</dbReference>
<feature type="binding site" evidence="13">
    <location>
        <position position="183"/>
    </location>
    <ligand>
        <name>Zn(2+)</name>
        <dbReference type="ChEBI" id="CHEBI:29105"/>
    </ligand>
</feature>
<evidence type="ECO:0000259" key="19">
    <source>
        <dbReference type="PROSITE" id="PS50271"/>
    </source>
</evidence>
<keyword evidence="9 11" id="KW-0788">Thiol protease</keyword>
<dbReference type="PROSITE" id="PS50271">
    <property type="entry name" value="ZF_UBP"/>
    <property type="match status" value="2"/>
</dbReference>
<evidence type="ECO:0000256" key="5">
    <source>
        <dbReference type="ARBA" id="ARBA00022737"/>
    </source>
</evidence>
<evidence type="ECO:0000256" key="13">
    <source>
        <dbReference type="PIRSR" id="PIRSR016308-3"/>
    </source>
</evidence>
<evidence type="ECO:0000256" key="2">
    <source>
        <dbReference type="ARBA" id="ARBA00009085"/>
    </source>
</evidence>
<dbReference type="Gene3D" id="1.10.8.10">
    <property type="entry name" value="DNA helicase RuvA subunit, C-terminal domain"/>
    <property type="match status" value="2"/>
</dbReference>
<dbReference type="InterPro" id="IPR001394">
    <property type="entry name" value="Peptidase_C19_UCH"/>
</dbReference>
<reference evidence="20" key="1">
    <citation type="submission" date="2022-07" db="EMBL/GenBank/DDBJ databases">
        <title>Genome Sequence of Physisporinus lineatus.</title>
        <authorList>
            <person name="Buettner E."/>
        </authorList>
    </citation>
    <scope>NUCLEOTIDE SEQUENCE</scope>
    <source>
        <strain evidence="20">VT162</strain>
    </source>
</reference>
<dbReference type="Pfam" id="PF17807">
    <property type="entry name" value="zf-UBP_var"/>
    <property type="match status" value="1"/>
</dbReference>
<name>A0AAD5YJC9_9APHY</name>
<dbReference type="PROSITE" id="PS50030">
    <property type="entry name" value="UBA"/>
    <property type="match status" value="2"/>
</dbReference>
<dbReference type="AlphaFoldDB" id="A0AAD5YJC9"/>
<dbReference type="FunFam" id="1.10.8.10:FF:000103">
    <property type="entry name" value="Ubiquitin carboxyl-terminal hydrolase"/>
    <property type="match status" value="1"/>
</dbReference>
<dbReference type="FunFam" id="3.30.40.10:FF:000396">
    <property type="entry name" value="Ubiquitin carboxyl-terminal hydrolase"/>
    <property type="match status" value="1"/>
</dbReference>
<dbReference type="GO" id="GO:0005829">
    <property type="term" value="C:cytosol"/>
    <property type="evidence" value="ECO:0007669"/>
    <property type="project" value="TreeGrafter"/>
</dbReference>
<dbReference type="InterPro" id="IPR001607">
    <property type="entry name" value="Znf_UBP"/>
</dbReference>
<dbReference type="Gene3D" id="3.30.40.10">
    <property type="entry name" value="Zinc/RING finger domain, C3HC4 (zinc finger)"/>
    <property type="match status" value="2"/>
</dbReference>
<evidence type="ECO:0000256" key="6">
    <source>
        <dbReference type="ARBA" id="ARBA00022771"/>
    </source>
</evidence>
<dbReference type="GO" id="GO:0008270">
    <property type="term" value="F:zinc ion binding"/>
    <property type="evidence" value="ECO:0007669"/>
    <property type="project" value="UniProtKB-UniRule"/>
</dbReference>
<dbReference type="SUPFAM" id="SSF46934">
    <property type="entry name" value="UBA-like"/>
    <property type="match status" value="1"/>
</dbReference>
<dbReference type="InterPro" id="IPR013083">
    <property type="entry name" value="Znf_RING/FYVE/PHD"/>
</dbReference>
<dbReference type="InterPro" id="IPR016652">
    <property type="entry name" value="Ubiquitinyl_hydrolase"/>
</dbReference>
<evidence type="ECO:0000256" key="14">
    <source>
        <dbReference type="PROSITE-ProRule" id="PRU00502"/>
    </source>
</evidence>
<keyword evidence="7 11" id="KW-0833">Ubl conjugation pathway</keyword>
<dbReference type="InterPro" id="IPR050164">
    <property type="entry name" value="Peptidase_C19"/>
</dbReference>
<accession>A0AAD5YJC9</accession>
<feature type="domain" description="UBA" evidence="17">
    <location>
        <begin position="685"/>
        <end position="725"/>
    </location>
</feature>
<evidence type="ECO:0000256" key="7">
    <source>
        <dbReference type="ARBA" id="ARBA00022786"/>
    </source>
</evidence>
<feature type="binding site" evidence="13">
    <location>
        <position position="203"/>
    </location>
    <ligand>
        <name>Zn(2+)</name>
        <dbReference type="ChEBI" id="CHEBI:29105"/>
    </ligand>
</feature>
<dbReference type="GO" id="GO:0016579">
    <property type="term" value="P:protein deubiquitination"/>
    <property type="evidence" value="ECO:0007669"/>
    <property type="project" value="InterPro"/>
</dbReference>
<dbReference type="CDD" id="cd02658">
    <property type="entry name" value="Peptidase_C19B"/>
    <property type="match status" value="1"/>
</dbReference>
<evidence type="ECO:0000313" key="21">
    <source>
        <dbReference type="Proteomes" id="UP001212997"/>
    </source>
</evidence>
<feature type="region of interest" description="Disordered" evidence="16">
    <location>
        <begin position="381"/>
        <end position="409"/>
    </location>
</feature>